<dbReference type="EMBL" id="REGC01000002">
    <property type="protein sequence ID" value="RMB63698.1"/>
    <property type="molecule type" value="Genomic_DNA"/>
</dbReference>
<dbReference type="GeneID" id="92745144"/>
<proteinExistence type="predicted"/>
<feature type="binding site" evidence="4">
    <location>
        <position position="128"/>
    </location>
    <ligand>
        <name>heme b</name>
        <dbReference type="ChEBI" id="CHEBI:60344"/>
    </ligand>
</feature>
<dbReference type="GO" id="GO:0006788">
    <property type="term" value="P:heme oxidation"/>
    <property type="evidence" value="ECO:0007669"/>
    <property type="project" value="InterPro"/>
</dbReference>
<evidence type="ECO:0000256" key="3">
    <source>
        <dbReference type="ARBA" id="ARBA00023004"/>
    </source>
</evidence>
<dbReference type="Pfam" id="PF01126">
    <property type="entry name" value="Heme_oxygenase"/>
    <property type="match status" value="1"/>
</dbReference>
<evidence type="ECO:0000313" key="9">
    <source>
        <dbReference type="Proteomes" id="UP001518680"/>
    </source>
</evidence>
<dbReference type="Gene3D" id="1.20.910.10">
    <property type="entry name" value="Heme oxygenase-like"/>
    <property type="match status" value="1"/>
</dbReference>
<evidence type="ECO:0000256" key="4">
    <source>
        <dbReference type="PIRSR" id="PIRSR000343-1"/>
    </source>
</evidence>
<reference evidence="7 8" key="1">
    <citation type="submission" date="2018-10" db="EMBL/GenBank/DDBJ databases">
        <title>Corynebacterium macginleyi genome sequencing and assembly of the type strain and two clinical samples.</title>
        <authorList>
            <person name="Bernier A.-M."/>
            <person name="Bernard K."/>
        </authorList>
    </citation>
    <scope>NUCLEOTIDE SEQUENCE [LARGE SCALE GENOMIC DNA]</scope>
    <source>
        <strain evidence="7 8">NML 120205</strain>
    </source>
</reference>
<dbReference type="PIRSF" id="PIRSF000343">
    <property type="entry name" value="Haem_Oase"/>
    <property type="match status" value="1"/>
</dbReference>
<accession>A0A3M0GHF0</accession>
<dbReference type="PANTHER" id="PTHR10720:SF0">
    <property type="entry name" value="HEME OXYGENASE"/>
    <property type="match status" value="1"/>
</dbReference>
<reference evidence="6 9" key="2">
    <citation type="submission" date="2021-01" db="EMBL/GenBank/DDBJ databases">
        <title>Complete genome sequences of Corynebacterium macginleyi strains isolated from infectious keratitis.</title>
        <authorList>
            <person name="Sagerfors S."/>
            <person name="Poehlein A."/>
            <person name="Soderquist B."/>
            <person name="Bruggemann H."/>
        </authorList>
    </citation>
    <scope>NUCLEOTIDE SEQUENCE [LARGE SCALE GENOMIC DNA]</scope>
    <source>
        <strain evidence="6 9">12T220</strain>
    </source>
</reference>
<dbReference type="PANTHER" id="PTHR10720">
    <property type="entry name" value="HEME OXYGENASE"/>
    <property type="match status" value="1"/>
</dbReference>
<keyword evidence="3 5" id="KW-0408">Iron</keyword>
<dbReference type="GO" id="GO:0004392">
    <property type="term" value="F:heme oxygenase (decyclizing) activity"/>
    <property type="evidence" value="ECO:0007669"/>
    <property type="project" value="InterPro"/>
</dbReference>
<sequence>MTVTLKNPLSVALREETAHAHENAEGSVFMQRLMSGQLSTEAAADLSGQLWFVYDSLERAVRSVAHTPIASAVADPRLERRFAIEADLAALVGGDWREKIRILPATASYVARLEEVCGRAVEVVAHHYVRYLGDISGGQVIAARLGALYYIEPDALNFYDFSAIGKIPPYRRGYRERLDSLLLTAEEREVLLSEAQRAFAFNLGIFAELEKRH</sequence>
<name>A0A3M0GHF0_9CORY</name>
<feature type="binding site" evidence="4">
    <location>
        <position position="175"/>
    </location>
    <ligand>
        <name>heme b</name>
        <dbReference type="ChEBI" id="CHEBI:60344"/>
    </ligand>
</feature>
<feature type="binding site" description="axial binding residue" evidence="5">
    <location>
        <position position="21"/>
    </location>
    <ligand>
        <name>heme b</name>
        <dbReference type="ChEBI" id="CHEBI:60344"/>
    </ligand>
    <ligandPart>
        <name>Fe</name>
        <dbReference type="ChEBI" id="CHEBI:18248"/>
    </ligandPart>
</feature>
<dbReference type="InterPro" id="IPR016053">
    <property type="entry name" value="Haem_Oase-like"/>
</dbReference>
<dbReference type="GO" id="GO:0006979">
    <property type="term" value="P:response to oxidative stress"/>
    <property type="evidence" value="ECO:0007669"/>
    <property type="project" value="TreeGrafter"/>
</dbReference>
<dbReference type="Proteomes" id="UP001518680">
    <property type="component" value="Unassembled WGS sequence"/>
</dbReference>
<dbReference type="GO" id="GO:0020037">
    <property type="term" value="F:heme binding"/>
    <property type="evidence" value="ECO:0007669"/>
    <property type="project" value="TreeGrafter"/>
</dbReference>
<evidence type="ECO:0000313" key="8">
    <source>
        <dbReference type="Proteomes" id="UP000270649"/>
    </source>
</evidence>
<evidence type="ECO:0000313" key="6">
    <source>
        <dbReference type="EMBL" id="MBM0242910.1"/>
    </source>
</evidence>
<dbReference type="EMBL" id="JAACBX020000001">
    <property type="protein sequence ID" value="MBM0242910.1"/>
    <property type="molecule type" value="Genomic_DNA"/>
</dbReference>
<evidence type="ECO:0000256" key="5">
    <source>
        <dbReference type="PIRSR" id="PIRSR000343-2"/>
    </source>
</evidence>
<dbReference type="SUPFAM" id="SSF48613">
    <property type="entry name" value="Heme oxygenase-like"/>
    <property type="match status" value="1"/>
</dbReference>
<evidence type="ECO:0000313" key="7">
    <source>
        <dbReference type="EMBL" id="RMB63698.1"/>
    </source>
</evidence>
<dbReference type="CDD" id="cd19165">
    <property type="entry name" value="HemeO"/>
    <property type="match status" value="1"/>
</dbReference>
<evidence type="ECO:0000256" key="1">
    <source>
        <dbReference type="ARBA" id="ARBA00022617"/>
    </source>
</evidence>
<keyword evidence="9" id="KW-1185">Reference proteome</keyword>
<keyword evidence="1 4" id="KW-0349">Heme</keyword>
<protein>
    <submittedName>
        <fullName evidence="7">Biliverdin-producing heme oxygenase</fullName>
    </submittedName>
</protein>
<dbReference type="InterPro" id="IPR002051">
    <property type="entry name" value="Haem_Oase"/>
</dbReference>
<dbReference type="AlphaFoldDB" id="A0A3M0GHF0"/>
<comment type="caution">
    <text evidence="7">The sequence shown here is derived from an EMBL/GenBank/DDBJ whole genome shotgun (WGS) entry which is preliminary data.</text>
</comment>
<keyword evidence="2 5" id="KW-0479">Metal-binding</keyword>
<dbReference type="PRINTS" id="PR00088">
    <property type="entry name" value="HAEMOXYGNASE"/>
</dbReference>
<feature type="binding site" evidence="4">
    <location>
        <position position="14"/>
    </location>
    <ligand>
        <name>heme b</name>
        <dbReference type="ChEBI" id="CHEBI:60344"/>
    </ligand>
</feature>
<dbReference type="Proteomes" id="UP000270649">
    <property type="component" value="Unassembled WGS sequence"/>
</dbReference>
<evidence type="ECO:0000256" key="2">
    <source>
        <dbReference type="ARBA" id="ARBA00022723"/>
    </source>
</evidence>
<organism evidence="7 8">
    <name type="scientific">Corynebacterium macginleyi</name>
    <dbReference type="NCBI Taxonomy" id="38290"/>
    <lineage>
        <taxon>Bacteria</taxon>
        <taxon>Bacillati</taxon>
        <taxon>Actinomycetota</taxon>
        <taxon>Actinomycetes</taxon>
        <taxon>Mycobacteriales</taxon>
        <taxon>Corynebacteriaceae</taxon>
        <taxon>Corynebacterium</taxon>
    </lineage>
</organism>
<dbReference type="InterPro" id="IPR016084">
    <property type="entry name" value="Haem_Oase-like_multi-hlx"/>
</dbReference>
<dbReference type="GO" id="GO:0042167">
    <property type="term" value="P:heme catabolic process"/>
    <property type="evidence" value="ECO:0007669"/>
    <property type="project" value="TreeGrafter"/>
</dbReference>
<dbReference type="OrthoDB" id="5493802at2"/>
<dbReference type="GO" id="GO:0046872">
    <property type="term" value="F:metal ion binding"/>
    <property type="evidence" value="ECO:0007669"/>
    <property type="project" value="UniProtKB-KW"/>
</dbReference>
<gene>
    <name evidence="7" type="ORF">D9543_02505</name>
    <name evidence="6" type="ORF">GWO63_000995</name>
</gene>
<dbReference type="RefSeq" id="WP_121911207.1">
    <property type="nucleotide sequence ID" value="NZ_CP068291.1"/>
</dbReference>